<dbReference type="AlphaFoldDB" id="A0A0C3PJ43"/>
<dbReference type="HOGENOM" id="CLU_966791_0_0_1"/>
<dbReference type="EMBL" id="KN840525">
    <property type="protein sequence ID" value="KIP06103.1"/>
    <property type="molecule type" value="Genomic_DNA"/>
</dbReference>
<accession>A0A0C3PJ43</accession>
<evidence type="ECO:0000313" key="2">
    <source>
        <dbReference type="Proteomes" id="UP000053257"/>
    </source>
</evidence>
<dbReference type="OrthoDB" id="2736594at2759"/>
<gene>
    <name evidence="1" type="ORF">PHLGIDRAFT_470013</name>
</gene>
<protein>
    <submittedName>
        <fullName evidence="1">Uncharacterized protein</fullName>
    </submittedName>
</protein>
<keyword evidence="2" id="KW-1185">Reference proteome</keyword>
<dbReference type="Proteomes" id="UP000053257">
    <property type="component" value="Unassembled WGS sequence"/>
</dbReference>
<sequence length="288" mass="31700">MGQDLILSLSRVALQSAGSEAGRSQGQHEVTNHIPELPQEIVEHILDQISPSKHHHNPENKETLQNCTLVCRRWLTRSSLCLFKCVSVSPKGVLRLLARAGTSERLKTYIQGIYIVHGTFVSVSPTQWLPGVFATFVHIQHLRLRYGVPEEAPDPFAMLHPRSQSLASLHLDDVAVSNLPACLRFFGNVGELVLRNVSGDVAPVAKPPHLLVRAISLEKSFPNCLSMLKAIVSPFMLTTLKIYVDSAQANGIVEALDDFLRELGGNIEHLSLHVGPGTKRERVSLPLS</sequence>
<organism evidence="1 2">
    <name type="scientific">Phlebiopsis gigantea (strain 11061_1 CR5-6)</name>
    <name type="common">White-rot fungus</name>
    <name type="synonym">Peniophora gigantea</name>
    <dbReference type="NCBI Taxonomy" id="745531"/>
    <lineage>
        <taxon>Eukaryota</taxon>
        <taxon>Fungi</taxon>
        <taxon>Dikarya</taxon>
        <taxon>Basidiomycota</taxon>
        <taxon>Agaricomycotina</taxon>
        <taxon>Agaricomycetes</taxon>
        <taxon>Polyporales</taxon>
        <taxon>Phanerochaetaceae</taxon>
        <taxon>Phlebiopsis</taxon>
    </lineage>
</organism>
<reference evidence="1 2" key="1">
    <citation type="journal article" date="2014" name="PLoS Genet.">
        <title>Analysis of the Phlebiopsis gigantea genome, transcriptome and secretome provides insight into its pioneer colonization strategies of wood.</title>
        <authorList>
            <person name="Hori C."/>
            <person name="Ishida T."/>
            <person name="Igarashi K."/>
            <person name="Samejima M."/>
            <person name="Suzuki H."/>
            <person name="Master E."/>
            <person name="Ferreira P."/>
            <person name="Ruiz-Duenas F.J."/>
            <person name="Held B."/>
            <person name="Canessa P."/>
            <person name="Larrondo L.F."/>
            <person name="Schmoll M."/>
            <person name="Druzhinina I.S."/>
            <person name="Kubicek C.P."/>
            <person name="Gaskell J.A."/>
            <person name="Kersten P."/>
            <person name="St John F."/>
            <person name="Glasner J."/>
            <person name="Sabat G."/>
            <person name="Splinter BonDurant S."/>
            <person name="Syed K."/>
            <person name="Yadav J."/>
            <person name="Mgbeahuruike A.C."/>
            <person name="Kovalchuk A."/>
            <person name="Asiegbu F.O."/>
            <person name="Lackner G."/>
            <person name="Hoffmeister D."/>
            <person name="Rencoret J."/>
            <person name="Gutierrez A."/>
            <person name="Sun H."/>
            <person name="Lindquist E."/>
            <person name="Barry K."/>
            <person name="Riley R."/>
            <person name="Grigoriev I.V."/>
            <person name="Henrissat B."/>
            <person name="Kues U."/>
            <person name="Berka R.M."/>
            <person name="Martinez A.T."/>
            <person name="Covert S.F."/>
            <person name="Blanchette R.A."/>
            <person name="Cullen D."/>
        </authorList>
    </citation>
    <scope>NUCLEOTIDE SEQUENCE [LARGE SCALE GENOMIC DNA]</scope>
    <source>
        <strain evidence="1 2">11061_1 CR5-6</strain>
    </source>
</reference>
<name>A0A0C3PJ43_PHLG1</name>
<proteinExistence type="predicted"/>
<evidence type="ECO:0000313" key="1">
    <source>
        <dbReference type="EMBL" id="KIP06103.1"/>
    </source>
</evidence>